<feature type="non-terminal residue" evidence="2">
    <location>
        <position position="1"/>
    </location>
</feature>
<evidence type="ECO:0000256" key="1">
    <source>
        <dbReference type="SAM" id="Phobius"/>
    </source>
</evidence>
<accession>A0A0K2TY18</accession>
<organism evidence="2">
    <name type="scientific">Lepeophtheirus salmonis</name>
    <name type="common">Salmon louse</name>
    <name type="synonym">Caligus salmonis</name>
    <dbReference type="NCBI Taxonomy" id="72036"/>
    <lineage>
        <taxon>Eukaryota</taxon>
        <taxon>Metazoa</taxon>
        <taxon>Ecdysozoa</taxon>
        <taxon>Arthropoda</taxon>
        <taxon>Crustacea</taxon>
        <taxon>Multicrustacea</taxon>
        <taxon>Hexanauplia</taxon>
        <taxon>Copepoda</taxon>
        <taxon>Siphonostomatoida</taxon>
        <taxon>Caligidae</taxon>
        <taxon>Lepeophtheirus</taxon>
    </lineage>
</organism>
<dbReference type="AlphaFoldDB" id="A0A0K2TY18"/>
<sequence length="71" mass="8738">FPIRSYISLRLFHVKIYITLIICWINYEEILHLLQQSRFIICIPLDDVITFYILWFYLSILIINFYTTISF</sequence>
<keyword evidence="1" id="KW-0812">Transmembrane</keyword>
<dbReference type="EMBL" id="HACA01013538">
    <property type="protein sequence ID" value="CDW30899.1"/>
    <property type="molecule type" value="Transcribed_RNA"/>
</dbReference>
<keyword evidence="1" id="KW-0472">Membrane</keyword>
<feature type="transmembrane region" description="Helical" evidence="1">
    <location>
        <begin position="6"/>
        <end position="27"/>
    </location>
</feature>
<evidence type="ECO:0000313" key="2">
    <source>
        <dbReference type="EMBL" id="CDW30899.1"/>
    </source>
</evidence>
<name>A0A0K2TY18_LEPSM</name>
<proteinExistence type="predicted"/>
<reference evidence="2" key="1">
    <citation type="submission" date="2014-05" db="EMBL/GenBank/DDBJ databases">
        <authorList>
            <person name="Chronopoulou M."/>
        </authorList>
    </citation>
    <scope>NUCLEOTIDE SEQUENCE</scope>
    <source>
        <tissue evidence="2">Whole organism</tissue>
    </source>
</reference>
<keyword evidence="1" id="KW-1133">Transmembrane helix</keyword>
<feature type="transmembrane region" description="Helical" evidence="1">
    <location>
        <begin position="48"/>
        <end position="69"/>
    </location>
</feature>
<protein>
    <submittedName>
        <fullName evidence="2">Uncharacterized protein</fullName>
    </submittedName>
</protein>